<evidence type="ECO:0000313" key="10">
    <source>
        <dbReference type="Proteomes" id="UP000463138"/>
    </source>
</evidence>
<feature type="binding site" evidence="8">
    <location>
        <position position="178"/>
    </location>
    <ligand>
        <name>ATP</name>
        <dbReference type="ChEBI" id="CHEBI:30616"/>
    </ligand>
</feature>
<evidence type="ECO:0000256" key="1">
    <source>
        <dbReference type="ARBA" id="ARBA00004990"/>
    </source>
</evidence>
<keyword evidence="8" id="KW-0963">Cytoplasm</keyword>
<keyword evidence="5 8" id="KW-0547">Nucleotide-binding</keyword>
<dbReference type="NCBIfam" id="TIGR00125">
    <property type="entry name" value="cyt_tran_rel"/>
    <property type="match status" value="1"/>
</dbReference>
<dbReference type="RefSeq" id="WP_149334425.1">
    <property type="nucleotide sequence ID" value="NZ_JBHOFR010000009.1"/>
</dbReference>
<dbReference type="InterPro" id="IPR042176">
    <property type="entry name" value="Pantoate_ligase_C"/>
</dbReference>
<comment type="subcellular location">
    <subcellularLocation>
        <location evidence="8">Cytoplasm</location>
    </subcellularLocation>
</comment>
<dbReference type="EMBL" id="QOVF01000010">
    <property type="protein sequence ID" value="KAA0690472.1"/>
    <property type="molecule type" value="Genomic_DNA"/>
</dbReference>
<dbReference type="PANTHER" id="PTHR21299">
    <property type="entry name" value="CYTIDYLATE KINASE/PANTOATE-BETA-ALANINE LIGASE"/>
    <property type="match status" value="1"/>
</dbReference>
<feature type="binding site" evidence="8">
    <location>
        <position position="155"/>
    </location>
    <ligand>
        <name>(R)-pantoate</name>
        <dbReference type="ChEBI" id="CHEBI:15980"/>
    </ligand>
</feature>
<dbReference type="InterPro" id="IPR003721">
    <property type="entry name" value="Pantoate_ligase"/>
</dbReference>
<feature type="binding site" evidence="8">
    <location>
        <begin position="186"/>
        <end position="189"/>
    </location>
    <ligand>
        <name>ATP</name>
        <dbReference type="ChEBI" id="CHEBI:30616"/>
    </ligand>
</feature>
<organism evidence="9 10">
    <name type="scientific">Halopseudomonas laoshanensis</name>
    <dbReference type="NCBI Taxonomy" id="2268758"/>
    <lineage>
        <taxon>Bacteria</taxon>
        <taxon>Pseudomonadati</taxon>
        <taxon>Pseudomonadota</taxon>
        <taxon>Gammaproteobacteria</taxon>
        <taxon>Pseudomonadales</taxon>
        <taxon>Pseudomonadaceae</taxon>
        <taxon>Halopseudomonas</taxon>
    </lineage>
</organism>
<comment type="subunit">
    <text evidence="8">Homodimer.</text>
</comment>
<keyword evidence="4 8" id="KW-0566">Pantothenate biosynthesis</keyword>
<dbReference type="GO" id="GO:0004592">
    <property type="term" value="F:pantoate-beta-alanine ligase activity"/>
    <property type="evidence" value="ECO:0007669"/>
    <property type="project" value="UniProtKB-UniRule"/>
</dbReference>
<dbReference type="GO" id="GO:0005524">
    <property type="term" value="F:ATP binding"/>
    <property type="evidence" value="ECO:0007669"/>
    <property type="project" value="UniProtKB-KW"/>
</dbReference>
<evidence type="ECO:0000256" key="5">
    <source>
        <dbReference type="ARBA" id="ARBA00022741"/>
    </source>
</evidence>
<evidence type="ECO:0000256" key="4">
    <source>
        <dbReference type="ARBA" id="ARBA00022655"/>
    </source>
</evidence>
<proteinExistence type="inferred from homology"/>
<comment type="function">
    <text evidence="8">Catalyzes the condensation of pantoate with beta-alanine in an ATP-dependent reaction via a pantoyl-adenylate intermediate.</text>
</comment>
<comment type="miscellaneous">
    <text evidence="8">The reaction proceeds by a bi uni uni bi ping pong mechanism.</text>
</comment>
<reference evidence="9 10" key="1">
    <citation type="submission" date="2018-07" db="EMBL/GenBank/DDBJ databases">
        <title>Pseudomonas laoshanensis sp. nov., isolated from soil.</title>
        <authorList>
            <person name="Sun J."/>
            <person name="Yu L."/>
            <person name="Wang M."/>
            <person name="Zhang C."/>
        </authorList>
    </citation>
    <scope>NUCLEOTIDE SEQUENCE [LARGE SCALE GENOMIC DNA]</scope>
    <source>
        <strain evidence="9 10">Y22</strain>
    </source>
</reference>
<dbReference type="OrthoDB" id="9773087at2"/>
<accession>A0A7V7GMN2</accession>
<evidence type="ECO:0000256" key="6">
    <source>
        <dbReference type="ARBA" id="ARBA00022840"/>
    </source>
</evidence>
<dbReference type="Proteomes" id="UP000463138">
    <property type="component" value="Unassembled WGS sequence"/>
</dbReference>
<dbReference type="SUPFAM" id="SSF52374">
    <property type="entry name" value="Nucleotidylyl transferase"/>
    <property type="match status" value="1"/>
</dbReference>
<dbReference type="HAMAP" id="MF_00158">
    <property type="entry name" value="PanC"/>
    <property type="match status" value="1"/>
</dbReference>
<feature type="active site" description="Proton donor" evidence="8">
    <location>
        <position position="37"/>
    </location>
</feature>
<dbReference type="Pfam" id="PF02569">
    <property type="entry name" value="Pantoate_ligase"/>
    <property type="match status" value="1"/>
</dbReference>
<comment type="pathway">
    <text evidence="1 8">Cofactor biosynthesis; (R)-pantothenate biosynthesis; (R)-pantothenate from (R)-pantoate and beta-alanine: step 1/1.</text>
</comment>
<feature type="binding site" evidence="8">
    <location>
        <begin position="149"/>
        <end position="152"/>
    </location>
    <ligand>
        <name>ATP</name>
        <dbReference type="ChEBI" id="CHEBI:30616"/>
    </ligand>
</feature>
<feature type="binding site" evidence="8">
    <location>
        <position position="61"/>
    </location>
    <ligand>
        <name>beta-alanine</name>
        <dbReference type="ChEBI" id="CHEBI:57966"/>
    </ligand>
</feature>
<protein>
    <recommendedName>
        <fullName evidence="8">Pantothenate synthetase</fullName>
        <shortName evidence="8">PS</shortName>
        <ecNumber evidence="8">6.3.2.1</ecNumber>
    </recommendedName>
    <alternativeName>
        <fullName evidence="8">Pantoate--beta-alanine ligase</fullName>
    </alternativeName>
    <alternativeName>
        <fullName evidence="8">Pantoate-activating enzyme</fullName>
    </alternativeName>
</protein>
<evidence type="ECO:0000256" key="2">
    <source>
        <dbReference type="ARBA" id="ARBA00009256"/>
    </source>
</evidence>
<dbReference type="InterPro" id="IPR004821">
    <property type="entry name" value="Cyt_trans-like"/>
</dbReference>
<dbReference type="PANTHER" id="PTHR21299:SF1">
    <property type="entry name" value="PANTOATE--BETA-ALANINE LIGASE"/>
    <property type="match status" value="1"/>
</dbReference>
<feature type="binding site" evidence="8">
    <location>
        <begin position="30"/>
        <end position="37"/>
    </location>
    <ligand>
        <name>ATP</name>
        <dbReference type="ChEBI" id="CHEBI:30616"/>
    </ligand>
</feature>
<evidence type="ECO:0000313" key="9">
    <source>
        <dbReference type="EMBL" id="KAA0690472.1"/>
    </source>
</evidence>
<dbReference type="GO" id="GO:0015940">
    <property type="term" value="P:pantothenate biosynthetic process"/>
    <property type="evidence" value="ECO:0007669"/>
    <property type="project" value="UniProtKB-UniRule"/>
</dbReference>
<sequence length="283" mass="31187">MNTLHSIAQLRAALSRARQDGKRIGLVPTMGNLHAGHITLVEKARQRTDFVVVSIFVNPLQFAAGEDLESYPRTLEADQRKLLDAGAHLVFAPNVKEMYPRGMDGHTRISVPVVSEGLCGASRPGHFEGVATVVSKLLNIVQPDLAVFGQKDFQQLAVIRKMAQDLCLPVQIMGEPTVRAEDGLALSSRNGYLSEAERQLAPQLYKTLQSIASEIQSGQRDYPALIERARQQLETHGLRADYLDLRDAISLEPVNAQTTDMVVLAAAYVGKTRLIDNLHFELK</sequence>
<evidence type="ECO:0000256" key="3">
    <source>
        <dbReference type="ARBA" id="ARBA00022598"/>
    </source>
</evidence>
<evidence type="ECO:0000256" key="8">
    <source>
        <dbReference type="HAMAP-Rule" id="MF_00158"/>
    </source>
</evidence>
<keyword evidence="10" id="KW-1185">Reference proteome</keyword>
<dbReference type="NCBIfam" id="TIGR00018">
    <property type="entry name" value="panC"/>
    <property type="match status" value="1"/>
</dbReference>
<comment type="caution">
    <text evidence="9">The sequence shown here is derived from an EMBL/GenBank/DDBJ whole genome shotgun (WGS) entry which is preliminary data.</text>
</comment>
<dbReference type="UniPathway" id="UPA00028">
    <property type="reaction ID" value="UER00005"/>
</dbReference>
<dbReference type="Gene3D" id="3.30.1300.10">
    <property type="entry name" value="Pantoate-beta-alanine ligase, C-terminal domain"/>
    <property type="match status" value="1"/>
</dbReference>
<dbReference type="EC" id="6.3.2.1" evidence="8"/>
<keyword evidence="3 8" id="KW-0436">Ligase</keyword>
<comment type="similarity">
    <text evidence="2 8">Belongs to the pantothenate synthetase family.</text>
</comment>
<evidence type="ECO:0000256" key="7">
    <source>
        <dbReference type="ARBA" id="ARBA00048258"/>
    </source>
</evidence>
<dbReference type="CDD" id="cd00560">
    <property type="entry name" value="PanC"/>
    <property type="match status" value="1"/>
</dbReference>
<feature type="binding site" evidence="8">
    <location>
        <position position="61"/>
    </location>
    <ligand>
        <name>(R)-pantoate</name>
        <dbReference type="ChEBI" id="CHEBI:15980"/>
    </ligand>
</feature>
<dbReference type="Gene3D" id="3.40.50.620">
    <property type="entry name" value="HUPs"/>
    <property type="match status" value="1"/>
</dbReference>
<gene>
    <name evidence="8" type="primary">panC</name>
    <name evidence="9" type="ORF">DT594_17940</name>
</gene>
<dbReference type="FunFam" id="3.40.50.620:FF:000013">
    <property type="entry name" value="Pantothenate synthetase"/>
    <property type="match status" value="1"/>
</dbReference>
<dbReference type="FunFam" id="3.30.1300.10:FF:000001">
    <property type="entry name" value="Pantothenate synthetase"/>
    <property type="match status" value="1"/>
</dbReference>
<dbReference type="InterPro" id="IPR014729">
    <property type="entry name" value="Rossmann-like_a/b/a_fold"/>
</dbReference>
<keyword evidence="6 8" id="KW-0067">ATP-binding</keyword>
<name>A0A7V7GMN2_9GAMM</name>
<dbReference type="GO" id="GO:0005829">
    <property type="term" value="C:cytosol"/>
    <property type="evidence" value="ECO:0007669"/>
    <property type="project" value="TreeGrafter"/>
</dbReference>
<comment type="catalytic activity">
    <reaction evidence="7 8">
        <text>(R)-pantoate + beta-alanine + ATP = (R)-pantothenate + AMP + diphosphate + H(+)</text>
        <dbReference type="Rhea" id="RHEA:10912"/>
        <dbReference type="ChEBI" id="CHEBI:15378"/>
        <dbReference type="ChEBI" id="CHEBI:15980"/>
        <dbReference type="ChEBI" id="CHEBI:29032"/>
        <dbReference type="ChEBI" id="CHEBI:30616"/>
        <dbReference type="ChEBI" id="CHEBI:33019"/>
        <dbReference type="ChEBI" id="CHEBI:57966"/>
        <dbReference type="ChEBI" id="CHEBI:456215"/>
        <dbReference type="EC" id="6.3.2.1"/>
    </reaction>
</comment>
<dbReference type="AlphaFoldDB" id="A0A7V7GMN2"/>